<dbReference type="NCBIfam" id="TIGR00525">
    <property type="entry name" value="folB"/>
    <property type="match status" value="1"/>
</dbReference>
<dbReference type="RefSeq" id="WP_073076214.1">
    <property type="nucleotide sequence ID" value="NZ_FQXV01000001.1"/>
</dbReference>
<dbReference type="Proteomes" id="UP000183995">
    <property type="component" value="Unassembled WGS sequence"/>
</dbReference>
<organism evidence="8 9">
    <name type="scientific">Sporobacter termitidis DSM 10068</name>
    <dbReference type="NCBI Taxonomy" id="1123282"/>
    <lineage>
        <taxon>Bacteria</taxon>
        <taxon>Bacillati</taxon>
        <taxon>Bacillota</taxon>
        <taxon>Clostridia</taxon>
        <taxon>Eubacteriales</taxon>
        <taxon>Oscillospiraceae</taxon>
        <taxon>Sporobacter</taxon>
    </lineage>
</organism>
<dbReference type="PANTHER" id="PTHR42844">
    <property type="entry name" value="DIHYDRONEOPTERIN ALDOLASE 1-RELATED"/>
    <property type="match status" value="1"/>
</dbReference>
<dbReference type="CDD" id="cd00534">
    <property type="entry name" value="DHNA_DHNTPE"/>
    <property type="match status" value="1"/>
</dbReference>
<dbReference type="Pfam" id="PF02152">
    <property type="entry name" value="FolB"/>
    <property type="match status" value="1"/>
</dbReference>
<dbReference type="UniPathway" id="UPA00077">
    <property type="reaction ID" value="UER00154"/>
</dbReference>
<dbReference type="GO" id="GO:0046654">
    <property type="term" value="P:tetrahydrofolate biosynthetic process"/>
    <property type="evidence" value="ECO:0007669"/>
    <property type="project" value="UniProtKB-UniRule"/>
</dbReference>
<evidence type="ECO:0000256" key="3">
    <source>
        <dbReference type="ARBA" id="ARBA00005708"/>
    </source>
</evidence>
<dbReference type="PANTHER" id="PTHR42844:SF1">
    <property type="entry name" value="DIHYDRONEOPTERIN ALDOLASE 1-RELATED"/>
    <property type="match status" value="1"/>
</dbReference>
<dbReference type="OrthoDB" id="9808041at2"/>
<evidence type="ECO:0000313" key="8">
    <source>
        <dbReference type="EMBL" id="SHH66964.1"/>
    </source>
</evidence>
<evidence type="ECO:0000259" key="7">
    <source>
        <dbReference type="SMART" id="SM00905"/>
    </source>
</evidence>
<protein>
    <recommendedName>
        <fullName evidence="6">7,8-dihydroneopterin aldolase</fullName>
        <ecNumber evidence="6">4.1.2.25</ecNumber>
    </recommendedName>
</protein>
<dbReference type="GO" id="GO:0004150">
    <property type="term" value="F:dihydroneopterin aldolase activity"/>
    <property type="evidence" value="ECO:0007669"/>
    <property type="project" value="UniProtKB-UniRule"/>
</dbReference>
<dbReference type="EC" id="4.1.2.25" evidence="6"/>
<keyword evidence="9" id="KW-1185">Reference proteome</keyword>
<evidence type="ECO:0000256" key="5">
    <source>
        <dbReference type="ARBA" id="ARBA00023239"/>
    </source>
</evidence>
<reference evidence="8 9" key="1">
    <citation type="submission" date="2016-11" db="EMBL/GenBank/DDBJ databases">
        <authorList>
            <person name="Jaros S."/>
            <person name="Januszkiewicz K."/>
            <person name="Wedrychowicz H."/>
        </authorList>
    </citation>
    <scope>NUCLEOTIDE SEQUENCE [LARGE SCALE GENOMIC DNA]</scope>
    <source>
        <strain evidence="8 9">DSM 10068</strain>
    </source>
</reference>
<comment type="pathway">
    <text evidence="2 6">Cofactor biosynthesis; tetrahydrofolate biosynthesis; 2-amino-4-hydroxy-6-hydroxymethyl-7,8-dihydropteridine diphosphate from 7,8-dihydroneopterin triphosphate: step 3/4.</text>
</comment>
<dbReference type="InterPro" id="IPR006156">
    <property type="entry name" value="Dihydroneopterin_aldolase"/>
</dbReference>
<comment type="catalytic activity">
    <reaction evidence="1 6">
        <text>7,8-dihydroneopterin = 6-hydroxymethyl-7,8-dihydropterin + glycolaldehyde</text>
        <dbReference type="Rhea" id="RHEA:10540"/>
        <dbReference type="ChEBI" id="CHEBI:17001"/>
        <dbReference type="ChEBI" id="CHEBI:17071"/>
        <dbReference type="ChEBI" id="CHEBI:44841"/>
        <dbReference type="EC" id="4.1.2.25"/>
    </reaction>
</comment>
<proteinExistence type="inferred from homology"/>
<name>A0A1M5UVK2_9FIRM</name>
<dbReference type="NCBIfam" id="TIGR00526">
    <property type="entry name" value="folB_dom"/>
    <property type="match status" value="1"/>
</dbReference>
<dbReference type="InterPro" id="IPR006157">
    <property type="entry name" value="FolB_dom"/>
</dbReference>
<comment type="similarity">
    <text evidence="3 6">Belongs to the DHNA family.</text>
</comment>
<evidence type="ECO:0000256" key="4">
    <source>
        <dbReference type="ARBA" id="ARBA00022909"/>
    </source>
</evidence>
<evidence type="ECO:0000313" key="9">
    <source>
        <dbReference type="Proteomes" id="UP000183995"/>
    </source>
</evidence>
<dbReference type="GO" id="GO:0046656">
    <property type="term" value="P:folic acid biosynthetic process"/>
    <property type="evidence" value="ECO:0007669"/>
    <property type="project" value="UniProtKB-UniRule"/>
</dbReference>
<dbReference type="InterPro" id="IPR043133">
    <property type="entry name" value="GTP-CH-I_C/QueF"/>
</dbReference>
<dbReference type="SMART" id="SM00905">
    <property type="entry name" value="FolB"/>
    <property type="match status" value="1"/>
</dbReference>
<evidence type="ECO:0000256" key="1">
    <source>
        <dbReference type="ARBA" id="ARBA00001353"/>
    </source>
</evidence>
<dbReference type="Gene3D" id="3.30.1130.10">
    <property type="match status" value="1"/>
</dbReference>
<dbReference type="GO" id="GO:0005737">
    <property type="term" value="C:cytoplasm"/>
    <property type="evidence" value="ECO:0007669"/>
    <property type="project" value="TreeGrafter"/>
</dbReference>
<feature type="domain" description="Dihydroneopterin aldolase/epimerase" evidence="7">
    <location>
        <begin position="4"/>
        <end position="117"/>
    </location>
</feature>
<evidence type="ECO:0000256" key="6">
    <source>
        <dbReference type="RuleBase" id="RU362079"/>
    </source>
</evidence>
<gene>
    <name evidence="8" type="ORF">SAMN02745823_00696</name>
</gene>
<sequence length="120" mass="13624">MDKILMENMRFYGYHGVLAEEKALGQKFVVDAALYLPLQKAGRSDDLNDTVNYGAVYDRIKSIVIQERFNLLEALAERICGEIFAMAPPVQKIVLRIKKPEAPIDAIFDHVGVEIERDRS</sequence>
<keyword evidence="5 6" id="KW-0456">Lyase</keyword>
<dbReference type="AlphaFoldDB" id="A0A1M5UVK2"/>
<dbReference type="EMBL" id="FQXV01000001">
    <property type="protein sequence ID" value="SHH66964.1"/>
    <property type="molecule type" value="Genomic_DNA"/>
</dbReference>
<comment type="function">
    <text evidence="6">Catalyzes the conversion of 7,8-dihydroneopterin to 6-hydroxymethyl-7,8-dihydropterin.</text>
</comment>
<evidence type="ECO:0000256" key="2">
    <source>
        <dbReference type="ARBA" id="ARBA00005013"/>
    </source>
</evidence>
<dbReference type="STRING" id="1123282.SAMN02745823_00696"/>
<accession>A0A1M5UVK2</accession>
<dbReference type="SUPFAM" id="SSF55620">
    <property type="entry name" value="Tetrahydrobiopterin biosynthesis enzymes-like"/>
    <property type="match status" value="1"/>
</dbReference>
<keyword evidence="4 6" id="KW-0289">Folate biosynthesis</keyword>
<dbReference type="FunFam" id="3.30.1130.10:FF:000003">
    <property type="entry name" value="7,8-dihydroneopterin aldolase"/>
    <property type="match status" value="1"/>
</dbReference>